<dbReference type="SUPFAM" id="SSF56091">
    <property type="entry name" value="DNA ligase/mRNA capping enzyme, catalytic domain"/>
    <property type="match status" value="1"/>
</dbReference>
<dbReference type="Gene3D" id="1.10.287.610">
    <property type="entry name" value="Helix hairpin bin"/>
    <property type="match status" value="1"/>
</dbReference>
<evidence type="ECO:0000259" key="8">
    <source>
        <dbReference type="SMART" id="SM00532"/>
    </source>
</evidence>
<name>A0ABU1GSC5_9GAMM</name>
<keyword evidence="2 9" id="KW-0436">Ligase</keyword>
<dbReference type="Gene3D" id="2.40.50.140">
    <property type="entry name" value="Nucleic acid-binding proteins"/>
    <property type="match status" value="1"/>
</dbReference>
<dbReference type="PANTHER" id="PTHR47810">
    <property type="entry name" value="DNA LIGASE"/>
    <property type="match status" value="1"/>
</dbReference>
<dbReference type="SUPFAM" id="SSF50249">
    <property type="entry name" value="Nucleic acid-binding proteins"/>
    <property type="match status" value="1"/>
</dbReference>
<evidence type="ECO:0000256" key="4">
    <source>
        <dbReference type="ARBA" id="ARBA00022763"/>
    </source>
</evidence>
<protein>
    <recommendedName>
        <fullName evidence="1">DNA ligase (NAD(+))</fullName>
        <ecNumber evidence="1">6.5.1.2</ecNumber>
    </recommendedName>
</protein>
<keyword evidence="10" id="KW-1185">Reference proteome</keyword>
<gene>
    <name evidence="9" type="ORF">QC825_00120</name>
</gene>
<evidence type="ECO:0000313" key="10">
    <source>
        <dbReference type="Proteomes" id="UP001269375"/>
    </source>
</evidence>
<dbReference type="Pfam" id="PF03120">
    <property type="entry name" value="OB_DNA_ligase"/>
    <property type="match status" value="1"/>
</dbReference>
<dbReference type="SMART" id="SM00532">
    <property type="entry name" value="LIGANc"/>
    <property type="match status" value="1"/>
</dbReference>
<evidence type="ECO:0000256" key="2">
    <source>
        <dbReference type="ARBA" id="ARBA00022598"/>
    </source>
</evidence>
<dbReference type="InterPro" id="IPR010994">
    <property type="entry name" value="RuvA_2-like"/>
</dbReference>
<dbReference type="InterPro" id="IPR050326">
    <property type="entry name" value="NAD_dep_DNA_ligaseB"/>
</dbReference>
<dbReference type="Gene3D" id="3.30.470.30">
    <property type="entry name" value="DNA ligase/mRNA capping enzyme"/>
    <property type="match status" value="1"/>
</dbReference>
<dbReference type="EMBL" id="JARWAO010000001">
    <property type="protein sequence ID" value="MDR5894471.1"/>
    <property type="molecule type" value="Genomic_DNA"/>
</dbReference>
<dbReference type="InterPro" id="IPR013839">
    <property type="entry name" value="DNAligase_adenylation"/>
</dbReference>
<dbReference type="GO" id="GO:0016874">
    <property type="term" value="F:ligase activity"/>
    <property type="evidence" value="ECO:0007669"/>
    <property type="project" value="UniProtKB-KW"/>
</dbReference>
<evidence type="ECO:0000256" key="1">
    <source>
        <dbReference type="ARBA" id="ARBA00012722"/>
    </source>
</evidence>
<feature type="domain" description="NAD-dependent DNA ligase N-terminal" evidence="8">
    <location>
        <begin position="27"/>
        <end position="422"/>
    </location>
</feature>
<sequence length="518" mass="58205">MRTAILIVSLWWILPVFAWSSERVACFPPETLSILRENVENWRKAYHEQGRRIVSDDVYDSARNQLAQCSKTIGEVASVSEALVSGQPPIEERVRHPYVQAGLKKVRDARELQRWIAASDQKLYVQPKVDGVAVTLVYKQGVLAHIISRGDGQHGQEWRDKLSSGAVVPLVLPRPFDSRVIIQGELYSKRRQHIQKLGTKGARREIVGWMNQSSLSPSLQKNIGFFAWRLVSDASLEDRLATLRQWGFTTSSRFTHNVVDIKDVTELRAHWWNTGLPFATDGVVLHKSFLSPSVDRARAWKYPALKSLTTVESVEFTVGRTGRITPIVTIKPTLLDDRSIARVSLGSVRRWKESGIGPGAVITIRLAGSVIPVLDSVLFTGSKPTTEAPDERRYHETSCLILSAQCMQQFLARLVWLSSVKGLDMRGIGEKTWVSLIEHGLVTRLDDWMYFEYDTLIEAGISKRRASRLVTIFKEKSAPSRSEWLKALGISGLSSEKNFSNVSEGKRLVGLSANELLH</sequence>
<comment type="caution">
    <text evidence="9">The sequence shown here is derived from an EMBL/GenBank/DDBJ whole genome shotgun (WGS) entry which is preliminary data.</text>
</comment>
<dbReference type="SUPFAM" id="SSF47781">
    <property type="entry name" value="RuvA domain 2-like"/>
    <property type="match status" value="1"/>
</dbReference>
<dbReference type="InterPro" id="IPR013840">
    <property type="entry name" value="DNAligase_N"/>
</dbReference>
<dbReference type="Proteomes" id="UP001269375">
    <property type="component" value="Unassembled WGS sequence"/>
</dbReference>
<keyword evidence="5" id="KW-0520">NAD</keyword>
<accession>A0ABU1GSC5</accession>
<evidence type="ECO:0000256" key="3">
    <source>
        <dbReference type="ARBA" id="ARBA00022705"/>
    </source>
</evidence>
<organism evidence="9 10">
    <name type="scientific">Larsenimonas suaedae</name>
    <dbReference type="NCBI Taxonomy" id="1851019"/>
    <lineage>
        <taxon>Bacteria</taxon>
        <taxon>Pseudomonadati</taxon>
        <taxon>Pseudomonadota</taxon>
        <taxon>Gammaproteobacteria</taxon>
        <taxon>Oceanospirillales</taxon>
        <taxon>Halomonadaceae</taxon>
        <taxon>Larsenimonas</taxon>
    </lineage>
</organism>
<dbReference type="EC" id="6.5.1.2" evidence="1"/>
<reference evidence="9 10" key="1">
    <citation type="submission" date="2023-04" db="EMBL/GenBank/DDBJ databases">
        <title>A long-awaited taxogenomic arrangement of the family Halomonadaceae.</title>
        <authorList>
            <person name="De La Haba R."/>
            <person name="Chuvochina M."/>
            <person name="Wittouck S."/>
            <person name="Arahal D.R."/>
            <person name="Sanchez-Porro C."/>
            <person name="Hugenholtz P."/>
            <person name="Ventosa A."/>
        </authorList>
    </citation>
    <scope>NUCLEOTIDE SEQUENCE [LARGE SCALE GENOMIC DNA]</scope>
    <source>
        <strain evidence="9 10">DSM 22428</strain>
    </source>
</reference>
<proteinExistence type="predicted"/>
<dbReference type="InterPro" id="IPR012340">
    <property type="entry name" value="NA-bd_OB-fold"/>
</dbReference>
<dbReference type="Pfam" id="PF01653">
    <property type="entry name" value="DNA_ligase_aden"/>
    <property type="match status" value="1"/>
</dbReference>
<evidence type="ECO:0000256" key="7">
    <source>
        <dbReference type="ARBA" id="ARBA00034005"/>
    </source>
</evidence>
<dbReference type="RefSeq" id="WP_251593503.1">
    <property type="nucleotide sequence ID" value="NZ_JAMLJI010000002.1"/>
</dbReference>
<comment type="catalytic activity">
    <reaction evidence="7">
        <text>NAD(+) + (deoxyribonucleotide)n-3'-hydroxyl + 5'-phospho-(deoxyribonucleotide)m = (deoxyribonucleotide)n+m + AMP + beta-nicotinamide D-nucleotide.</text>
        <dbReference type="EC" id="6.5.1.2"/>
    </reaction>
</comment>
<evidence type="ECO:0000313" key="9">
    <source>
        <dbReference type="EMBL" id="MDR5894471.1"/>
    </source>
</evidence>
<keyword evidence="6" id="KW-0234">DNA repair</keyword>
<keyword evidence="4" id="KW-0227">DNA damage</keyword>
<dbReference type="InterPro" id="IPR004150">
    <property type="entry name" value="NAD_DNA_ligase_OB"/>
</dbReference>
<evidence type="ECO:0000256" key="6">
    <source>
        <dbReference type="ARBA" id="ARBA00023204"/>
    </source>
</evidence>
<dbReference type="PANTHER" id="PTHR47810:SF1">
    <property type="entry name" value="DNA LIGASE B"/>
    <property type="match status" value="1"/>
</dbReference>
<evidence type="ECO:0000256" key="5">
    <source>
        <dbReference type="ARBA" id="ARBA00023027"/>
    </source>
</evidence>
<keyword evidence="3" id="KW-0235">DNA replication</keyword>